<dbReference type="Proteomes" id="UP000712600">
    <property type="component" value="Unassembled WGS sequence"/>
</dbReference>
<accession>A0A8S9RFM0</accession>
<comment type="caution">
    <text evidence="1">The sequence shown here is derived from an EMBL/GenBank/DDBJ whole genome shotgun (WGS) entry which is preliminary data.</text>
</comment>
<proteinExistence type="predicted"/>
<evidence type="ECO:0000313" key="1">
    <source>
        <dbReference type="EMBL" id="KAF3571640.1"/>
    </source>
</evidence>
<gene>
    <name evidence="1" type="ORF">F2Q69_00060204</name>
</gene>
<dbReference type="AlphaFoldDB" id="A0A8S9RFM0"/>
<name>A0A8S9RFM0_BRACR</name>
<protein>
    <submittedName>
        <fullName evidence="1">Uncharacterized protein</fullName>
    </submittedName>
</protein>
<organism evidence="1 2">
    <name type="scientific">Brassica cretica</name>
    <name type="common">Mustard</name>
    <dbReference type="NCBI Taxonomy" id="69181"/>
    <lineage>
        <taxon>Eukaryota</taxon>
        <taxon>Viridiplantae</taxon>
        <taxon>Streptophyta</taxon>
        <taxon>Embryophyta</taxon>
        <taxon>Tracheophyta</taxon>
        <taxon>Spermatophyta</taxon>
        <taxon>Magnoliopsida</taxon>
        <taxon>eudicotyledons</taxon>
        <taxon>Gunneridae</taxon>
        <taxon>Pentapetalae</taxon>
        <taxon>rosids</taxon>
        <taxon>malvids</taxon>
        <taxon>Brassicales</taxon>
        <taxon>Brassicaceae</taxon>
        <taxon>Brassiceae</taxon>
        <taxon>Brassica</taxon>
    </lineage>
</organism>
<sequence>MVHSASRRASITCCSTCFEDSYVSPSLLHFSSLLWHNFSVLLRCLGRILAPHVRLGSQIYRLRLTGSVLQILQSNVGFTLRFCCRESFRSVSARSPSPMVFRSRCQPPPSKPLGAILR</sequence>
<dbReference type="EMBL" id="QGKX02000095">
    <property type="protein sequence ID" value="KAF3571640.1"/>
    <property type="molecule type" value="Genomic_DNA"/>
</dbReference>
<reference evidence="1" key="1">
    <citation type="submission" date="2019-12" db="EMBL/GenBank/DDBJ databases">
        <title>Genome sequencing and annotation of Brassica cretica.</title>
        <authorList>
            <person name="Studholme D.J."/>
            <person name="Sarris P."/>
        </authorList>
    </citation>
    <scope>NUCLEOTIDE SEQUENCE</scope>
    <source>
        <strain evidence="1">PFS-109/04</strain>
        <tissue evidence="1">Leaf</tissue>
    </source>
</reference>
<evidence type="ECO:0000313" key="2">
    <source>
        <dbReference type="Proteomes" id="UP000712600"/>
    </source>
</evidence>